<dbReference type="EMBL" id="SMRT01000010">
    <property type="protein sequence ID" value="TDF95566.1"/>
    <property type="molecule type" value="Genomic_DNA"/>
</dbReference>
<proteinExistence type="predicted"/>
<keyword evidence="4" id="KW-1185">Reference proteome</keyword>
<evidence type="ECO:0000313" key="4">
    <source>
        <dbReference type="Proteomes" id="UP000295636"/>
    </source>
</evidence>
<dbReference type="AlphaFoldDB" id="A0A4R5KJG1"/>
<dbReference type="PANTHER" id="PTHR43283:SF11">
    <property type="entry name" value="BETA-LACTAMASE-RELATED DOMAIN-CONTAINING PROTEIN"/>
    <property type="match status" value="1"/>
</dbReference>
<dbReference type="Pfam" id="PF00144">
    <property type="entry name" value="Beta-lactamase"/>
    <property type="match status" value="1"/>
</dbReference>
<evidence type="ECO:0000259" key="2">
    <source>
        <dbReference type="Pfam" id="PF00144"/>
    </source>
</evidence>
<name>A0A4R5KJG1_9BACL</name>
<dbReference type="InterPro" id="IPR001466">
    <property type="entry name" value="Beta-lactam-related"/>
</dbReference>
<dbReference type="InterPro" id="IPR050789">
    <property type="entry name" value="Diverse_Enzym_Activities"/>
</dbReference>
<feature type="domain" description="Beta-lactamase-related" evidence="2">
    <location>
        <begin position="26"/>
        <end position="346"/>
    </location>
</feature>
<evidence type="ECO:0000313" key="3">
    <source>
        <dbReference type="EMBL" id="TDF95566.1"/>
    </source>
</evidence>
<dbReference type="SUPFAM" id="SSF56601">
    <property type="entry name" value="beta-lactamase/transpeptidase-like"/>
    <property type="match status" value="1"/>
</dbReference>
<evidence type="ECO:0000256" key="1">
    <source>
        <dbReference type="ARBA" id="ARBA00022801"/>
    </source>
</evidence>
<protein>
    <submittedName>
        <fullName evidence="3">Class A beta-lactamase-related serine hydrolase</fullName>
    </submittedName>
</protein>
<keyword evidence="1 3" id="KW-0378">Hydrolase</keyword>
<sequence>MRRASWLWIKREMRSKVPNAMDSIIQLVEGWIAEKSIPGAVLDITLSDRFHFQQAFGAHSTETENKAFTLSTLFDAASLTKVTATLPAVLLLMERRMLALDDRVQRFLPQFRHPEVTLRQLLQHSSGLPADLPDIARNKPRDIMAEIIAQELLFAPGSQVVYSDLGMILLGSIVEHVTGEKLNGFTRREIFIPLSMSDTMYLPSDSCKNRIAATEWNEGAFISGVVHDEKSFLLGGVSGSAGLFTTASDLTRYARMWLEPADSLLTKRWREECLRGPLMGRGLGWEVWPGIQSLSERCEVPSQSCGDDWPAGSYGHTGFTGTSIWIEPESGLTVVFMTNAVHYGRANPIRRLRPILHQAIYSSLIMGV</sequence>
<dbReference type="GO" id="GO:0016787">
    <property type="term" value="F:hydrolase activity"/>
    <property type="evidence" value="ECO:0007669"/>
    <property type="project" value="UniProtKB-KW"/>
</dbReference>
<gene>
    <name evidence="3" type="ORF">E1757_20970</name>
</gene>
<dbReference type="InterPro" id="IPR012338">
    <property type="entry name" value="Beta-lactam/transpept-like"/>
</dbReference>
<reference evidence="3 4" key="1">
    <citation type="submission" date="2019-03" db="EMBL/GenBank/DDBJ databases">
        <title>This is whole genome sequence of Paenibacillus sp MS74 strain.</title>
        <authorList>
            <person name="Trinh H.N."/>
        </authorList>
    </citation>
    <scope>NUCLEOTIDE SEQUENCE [LARGE SCALE GENOMIC DNA]</scope>
    <source>
        <strain evidence="3 4">MS74</strain>
    </source>
</reference>
<accession>A0A4R5KJG1</accession>
<comment type="caution">
    <text evidence="3">The sequence shown here is derived from an EMBL/GenBank/DDBJ whole genome shotgun (WGS) entry which is preliminary data.</text>
</comment>
<dbReference type="Proteomes" id="UP000295636">
    <property type="component" value="Unassembled WGS sequence"/>
</dbReference>
<dbReference type="Gene3D" id="3.40.710.10">
    <property type="entry name" value="DD-peptidase/beta-lactamase superfamily"/>
    <property type="match status" value="1"/>
</dbReference>
<dbReference type="PANTHER" id="PTHR43283">
    <property type="entry name" value="BETA-LACTAMASE-RELATED"/>
    <property type="match status" value="1"/>
</dbReference>
<dbReference type="OrthoDB" id="9770183at2"/>
<organism evidence="3 4">
    <name type="scientific">Paenibacillus piri</name>
    <dbReference type="NCBI Taxonomy" id="2547395"/>
    <lineage>
        <taxon>Bacteria</taxon>
        <taxon>Bacillati</taxon>
        <taxon>Bacillota</taxon>
        <taxon>Bacilli</taxon>
        <taxon>Bacillales</taxon>
        <taxon>Paenibacillaceae</taxon>
        <taxon>Paenibacillus</taxon>
    </lineage>
</organism>